<dbReference type="InterPro" id="IPR058533">
    <property type="entry name" value="Cation_efflux_TM"/>
</dbReference>
<evidence type="ECO:0000256" key="6">
    <source>
        <dbReference type="ARBA" id="ARBA00022989"/>
    </source>
</evidence>
<dbReference type="GO" id="GO:0005886">
    <property type="term" value="C:plasma membrane"/>
    <property type="evidence" value="ECO:0007669"/>
    <property type="project" value="TreeGrafter"/>
</dbReference>
<dbReference type="GO" id="GO:0005385">
    <property type="term" value="F:zinc ion transmembrane transporter activity"/>
    <property type="evidence" value="ECO:0007669"/>
    <property type="project" value="TreeGrafter"/>
</dbReference>
<comment type="similarity">
    <text evidence="2">Belongs to the cation diffusion facilitator (CDF) transporter (TC 2.A.4) family. SLC30A subfamily.</text>
</comment>
<dbReference type="SUPFAM" id="SSF160240">
    <property type="entry name" value="Cation efflux protein cytoplasmic domain-like"/>
    <property type="match status" value="1"/>
</dbReference>
<dbReference type="InterPro" id="IPR050681">
    <property type="entry name" value="CDF/SLC30A"/>
</dbReference>
<dbReference type="Pfam" id="PF01545">
    <property type="entry name" value="Cation_efflux"/>
    <property type="match status" value="1"/>
</dbReference>
<feature type="transmembrane region" description="Helical" evidence="9">
    <location>
        <begin position="157"/>
        <end position="177"/>
    </location>
</feature>
<comment type="caution">
    <text evidence="12">The sequence shown here is derived from an EMBL/GenBank/DDBJ whole genome shotgun (WGS) entry which is preliminary data.</text>
</comment>
<keyword evidence="5" id="KW-0862">Zinc</keyword>
<dbReference type="AlphaFoldDB" id="A0A7W5H1J8"/>
<evidence type="ECO:0000313" key="13">
    <source>
        <dbReference type="Proteomes" id="UP000544222"/>
    </source>
</evidence>
<evidence type="ECO:0000256" key="9">
    <source>
        <dbReference type="SAM" id="Phobius"/>
    </source>
</evidence>
<dbReference type="InterPro" id="IPR036837">
    <property type="entry name" value="Cation_efflux_CTD_sf"/>
</dbReference>
<keyword evidence="8 9" id="KW-0472">Membrane</keyword>
<dbReference type="InterPro" id="IPR027470">
    <property type="entry name" value="Cation_efflux_CTD"/>
</dbReference>
<dbReference type="Pfam" id="PF16916">
    <property type="entry name" value="ZT_dimer"/>
    <property type="match status" value="1"/>
</dbReference>
<evidence type="ECO:0000313" key="12">
    <source>
        <dbReference type="EMBL" id="MBB3187668.1"/>
    </source>
</evidence>
<feature type="domain" description="Cation efflux protein cytoplasmic" evidence="11">
    <location>
        <begin position="218"/>
        <end position="291"/>
    </location>
</feature>
<dbReference type="Gene3D" id="1.20.1510.10">
    <property type="entry name" value="Cation efflux protein transmembrane domain"/>
    <property type="match status" value="1"/>
</dbReference>
<keyword evidence="7" id="KW-0406">Ion transport</keyword>
<dbReference type="SUPFAM" id="SSF161111">
    <property type="entry name" value="Cation efflux protein transmembrane domain-like"/>
    <property type="match status" value="1"/>
</dbReference>
<comment type="subcellular location">
    <subcellularLocation>
        <location evidence="1">Membrane</location>
        <topology evidence="1">Multi-pass membrane protein</topology>
    </subcellularLocation>
</comment>
<evidence type="ECO:0000256" key="1">
    <source>
        <dbReference type="ARBA" id="ARBA00004141"/>
    </source>
</evidence>
<evidence type="ECO:0000259" key="11">
    <source>
        <dbReference type="Pfam" id="PF16916"/>
    </source>
</evidence>
<evidence type="ECO:0000259" key="10">
    <source>
        <dbReference type="Pfam" id="PF01545"/>
    </source>
</evidence>
<dbReference type="RefSeq" id="WP_183413409.1">
    <property type="nucleotide sequence ID" value="NZ_JACHYB010000001.1"/>
</dbReference>
<dbReference type="InterPro" id="IPR002524">
    <property type="entry name" value="Cation_efflux"/>
</dbReference>
<reference evidence="12 13" key="1">
    <citation type="submission" date="2020-08" db="EMBL/GenBank/DDBJ databases">
        <title>Genomic Encyclopedia of Type Strains, Phase IV (KMG-IV): sequencing the most valuable type-strain genomes for metagenomic binning, comparative biology and taxonomic classification.</title>
        <authorList>
            <person name="Goeker M."/>
        </authorList>
    </citation>
    <scope>NUCLEOTIDE SEQUENCE [LARGE SCALE GENOMIC DNA]</scope>
    <source>
        <strain evidence="12 13">DSM 27471</strain>
    </source>
</reference>
<proteinExistence type="inferred from homology"/>
<keyword evidence="6 9" id="KW-1133">Transmembrane helix</keyword>
<organism evidence="12 13">
    <name type="scientific">Microbacter margulisiae</name>
    <dbReference type="NCBI Taxonomy" id="1350067"/>
    <lineage>
        <taxon>Bacteria</taxon>
        <taxon>Pseudomonadati</taxon>
        <taxon>Bacteroidota</taxon>
        <taxon>Bacteroidia</taxon>
        <taxon>Bacteroidales</taxon>
        <taxon>Porphyromonadaceae</taxon>
        <taxon>Microbacter</taxon>
    </lineage>
</organism>
<dbReference type="Proteomes" id="UP000544222">
    <property type="component" value="Unassembled WGS sequence"/>
</dbReference>
<evidence type="ECO:0000256" key="5">
    <source>
        <dbReference type="ARBA" id="ARBA00022906"/>
    </source>
</evidence>
<keyword evidence="13" id="KW-1185">Reference proteome</keyword>
<keyword evidence="5" id="KW-0864">Zinc transport</keyword>
<dbReference type="NCBIfam" id="TIGR01297">
    <property type="entry name" value="CDF"/>
    <property type="match status" value="1"/>
</dbReference>
<keyword evidence="3" id="KW-0813">Transport</keyword>
<keyword evidence="4 9" id="KW-0812">Transmembrane</keyword>
<evidence type="ECO:0000256" key="2">
    <source>
        <dbReference type="ARBA" id="ARBA00008873"/>
    </source>
</evidence>
<sequence length="304" mass="33715">MEEHHHHHHHHEAPQITHLNRAFIVGISLNILYVFVEFGAGFRFNSLSLISDAGHNVSDVAALALSLLAFRLMKVKANDKFTYGYRKSTILVSLINSVVLFIVIGGIIAESIARLHHPVVVPGMPVSIVAGLGIVINAVSALLFFRDREKDLNVKGAYLHLMSDAIVSLGVVISGALMVVWHIYWLDMVMSLIIVVVIFYSTWNLFRDSLSLTLDGVPKGVDMSVVIDAMKSVEGVEDVHHVHVWAMSTTQNALTAHVLVLCNTTIEQQATLKHVIKERLASVNIHHATLEFETLEEKCHDLHP</sequence>
<accession>A0A7W5H1J8</accession>
<feature type="transmembrane region" description="Helical" evidence="9">
    <location>
        <begin position="53"/>
        <end position="70"/>
    </location>
</feature>
<feature type="transmembrane region" description="Helical" evidence="9">
    <location>
        <begin position="124"/>
        <end position="145"/>
    </location>
</feature>
<protein>
    <submittedName>
        <fullName evidence="12">Cobalt-zinc-cadmium efflux system protein</fullName>
    </submittedName>
</protein>
<evidence type="ECO:0000256" key="4">
    <source>
        <dbReference type="ARBA" id="ARBA00022692"/>
    </source>
</evidence>
<evidence type="ECO:0000256" key="8">
    <source>
        <dbReference type="ARBA" id="ARBA00023136"/>
    </source>
</evidence>
<feature type="transmembrane region" description="Helical" evidence="9">
    <location>
        <begin position="183"/>
        <end position="203"/>
    </location>
</feature>
<dbReference type="InterPro" id="IPR027469">
    <property type="entry name" value="Cation_efflux_TMD_sf"/>
</dbReference>
<evidence type="ECO:0000256" key="7">
    <source>
        <dbReference type="ARBA" id="ARBA00023065"/>
    </source>
</evidence>
<feature type="transmembrane region" description="Helical" evidence="9">
    <location>
        <begin position="21"/>
        <end position="41"/>
    </location>
</feature>
<gene>
    <name evidence="12" type="ORF">FHX64_001831</name>
</gene>
<dbReference type="EMBL" id="JACHYB010000001">
    <property type="protein sequence ID" value="MBB3187668.1"/>
    <property type="molecule type" value="Genomic_DNA"/>
</dbReference>
<feature type="transmembrane region" description="Helical" evidence="9">
    <location>
        <begin position="90"/>
        <end position="112"/>
    </location>
</feature>
<name>A0A7W5H1J8_9PORP</name>
<feature type="domain" description="Cation efflux protein transmembrane" evidence="10">
    <location>
        <begin position="24"/>
        <end position="211"/>
    </location>
</feature>
<evidence type="ECO:0000256" key="3">
    <source>
        <dbReference type="ARBA" id="ARBA00022448"/>
    </source>
</evidence>
<dbReference type="PANTHER" id="PTHR11562">
    <property type="entry name" value="CATION EFFLUX PROTEIN/ ZINC TRANSPORTER"/>
    <property type="match status" value="1"/>
</dbReference>
<dbReference type="PANTHER" id="PTHR11562:SF17">
    <property type="entry name" value="RE54080P-RELATED"/>
    <property type="match status" value="1"/>
</dbReference>